<feature type="domain" description="Gfo/Idh/MocA-like oxidoreductase N-terminal" evidence="2">
    <location>
        <begin position="6"/>
        <end position="124"/>
    </location>
</feature>
<evidence type="ECO:0000256" key="1">
    <source>
        <dbReference type="ARBA" id="ARBA00023002"/>
    </source>
</evidence>
<dbReference type="PANTHER" id="PTHR43818">
    <property type="entry name" value="BCDNA.GH03377"/>
    <property type="match status" value="1"/>
</dbReference>
<comment type="caution">
    <text evidence="4">The sequence shown here is derived from an EMBL/GenBank/DDBJ whole genome shotgun (WGS) entry which is preliminary data.</text>
</comment>
<accession>A0A0P6Y4S6</accession>
<dbReference type="Pfam" id="PF01408">
    <property type="entry name" value="GFO_IDH_MocA"/>
    <property type="match status" value="1"/>
</dbReference>
<dbReference type="Gene3D" id="3.40.50.720">
    <property type="entry name" value="NAD(P)-binding Rossmann-like Domain"/>
    <property type="match status" value="1"/>
</dbReference>
<dbReference type="SUPFAM" id="SSF51735">
    <property type="entry name" value="NAD(P)-binding Rossmann-fold domains"/>
    <property type="match status" value="1"/>
</dbReference>
<dbReference type="InterPro" id="IPR055170">
    <property type="entry name" value="GFO_IDH_MocA-like_dom"/>
</dbReference>
<sequence>MPPSPIRIGIIGIGQIGRHHLKTYRTIPGVEVVAVAGRDPQRTAQAAQETGVAWWTTDYHQLLAREDIDAVSICLHNHLHRPAAEAALRAGKHVYCEKPIAGTYADGLAMLAAAQAAGKHLAVQLSTLFSPEIKAARHAVDQGWLGHPYYAASTGFRRQGRPYVDGYGTPAFVQKSQAAGGALLDMGVYHIAALLYLLGNPAPLRISGITAQETEMDAARQRVSGYDVEEFASGFVRLQGGLTLHIIEAWAAHLDTFGGSYILGSRGGLRLEPFGLFQSFGDLSLSSAADLDAFAYRQHTVRQQGTAYDGPQQHFIAALRGEVPPLPTAEIALNTQRISDGIYLSQQLGREITVEEIPA</sequence>
<dbReference type="InterPro" id="IPR050463">
    <property type="entry name" value="Gfo/Idh/MocA_oxidrdct_glycsds"/>
</dbReference>
<dbReference type="GO" id="GO:0000166">
    <property type="term" value="F:nucleotide binding"/>
    <property type="evidence" value="ECO:0007669"/>
    <property type="project" value="InterPro"/>
</dbReference>
<dbReference type="Proteomes" id="UP000050501">
    <property type="component" value="Unassembled WGS sequence"/>
</dbReference>
<organism evidence="4 5">
    <name type="scientific">Levilinea saccharolytica</name>
    <dbReference type="NCBI Taxonomy" id="229921"/>
    <lineage>
        <taxon>Bacteria</taxon>
        <taxon>Bacillati</taxon>
        <taxon>Chloroflexota</taxon>
        <taxon>Anaerolineae</taxon>
        <taxon>Anaerolineales</taxon>
        <taxon>Anaerolineaceae</taxon>
        <taxon>Levilinea</taxon>
    </lineage>
</organism>
<dbReference type="Pfam" id="PF22725">
    <property type="entry name" value="GFO_IDH_MocA_C3"/>
    <property type="match status" value="1"/>
</dbReference>
<evidence type="ECO:0000313" key="5">
    <source>
        <dbReference type="Proteomes" id="UP000050501"/>
    </source>
</evidence>
<dbReference type="InterPro" id="IPR000683">
    <property type="entry name" value="Gfo/Idh/MocA-like_OxRdtase_N"/>
</dbReference>
<dbReference type="AlphaFoldDB" id="A0A0P6Y4S6"/>
<dbReference type="PATRIC" id="fig|229921.5.peg.1861"/>
<dbReference type="RefSeq" id="WP_062418182.1">
    <property type="nucleotide sequence ID" value="NZ_DF967974.1"/>
</dbReference>
<evidence type="ECO:0000259" key="2">
    <source>
        <dbReference type="Pfam" id="PF01408"/>
    </source>
</evidence>
<dbReference type="GO" id="GO:0016491">
    <property type="term" value="F:oxidoreductase activity"/>
    <property type="evidence" value="ECO:0007669"/>
    <property type="project" value="UniProtKB-KW"/>
</dbReference>
<protein>
    <submittedName>
        <fullName evidence="4">Oxidoreductase</fullName>
    </submittedName>
</protein>
<feature type="domain" description="GFO/IDH/MocA-like oxidoreductase" evidence="3">
    <location>
        <begin position="134"/>
        <end position="269"/>
    </location>
</feature>
<dbReference type="EMBL" id="LGCM01000021">
    <property type="protein sequence ID" value="KPL86883.1"/>
    <property type="molecule type" value="Genomic_DNA"/>
</dbReference>
<reference evidence="4 5" key="1">
    <citation type="submission" date="2015-07" db="EMBL/GenBank/DDBJ databases">
        <title>Genome sequence of Levilinea saccharolytica DSM 16555.</title>
        <authorList>
            <person name="Hemp J."/>
            <person name="Ward L.M."/>
            <person name="Pace L.A."/>
            <person name="Fischer W.W."/>
        </authorList>
    </citation>
    <scope>NUCLEOTIDE SEQUENCE [LARGE SCALE GENOMIC DNA]</scope>
    <source>
        <strain evidence="4 5">KIBI-1</strain>
    </source>
</reference>
<dbReference type="InterPro" id="IPR036291">
    <property type="entry name" value="NAD(P)-bd_dom_sf"/>
</dbReference>
<evidence type="ECO:0000313" key="4">
    <source>
        <dbReference type="EMBL" id="KPL86883.1"/>
    </source>
</evidence>
<name>A0A0P6Y4S6_9CHLR</name>
<dbReference type="PANTHER" id="PTHR43818:SF11">
    <property type="entry name" value="BCDNA.GH03377"/>
    <property type="match status" value="1"/>
</dbReference>
<dbReference type="STRING" id="229921.ADN01_05390"/>
<keyword evidence="1" id="KW-0560">Oxidoreductase</keyword>
<dbReference type="Gene3D" id="3.30.360.10">
    <property type="entry name" value="Dihydrodipicolinate Reductase, domain 2"/>
    <property type="match status" value="1"/>
</dbReference>
<dbReference type="SUPFAM" id="SSF55347">
    <property type="entry name" value="Glyceraldehyde-3-phosphate dehydrogenase-like, C-terminal domain"/>
    <property type="match status" value="1"/>
</dbReference>
<proteinExistence type="predicted"/>
<dbReference type="OrthoDB" id="9815825at2"/>
<keyword evidence="5" id="KW-1185">Reference proteome</keyword>
<evidence type="ECO:0000259" key="3">
    <source>
        <dbReference type="Pfam" id="PF22725"/>
    </source>
</evidence>
<gene>
    <name evidence="4" type="ORF">ADN01_05390</name>
</gene>